<keyword evidence="5 7" id="KW-1133">Transmembrane helix</keyword>
<evidence type="ECO:0000256" key="6">
    <source>
        <dbReference type="ARBA" id="ARBA00023136"/>
    </source>
</evidence>
<dbReference type="InterPro" id="IPR050882">
    <property type="entry name" value="Prepilin_peptidase/N-MTase"/>
</dbReference>
<evidence type="ECO:0000259" key="8">
    <source>
        <dbReference type="Pfam" id="PF01478"/>
    </source>
</evidence>
<feature type="transmembrane region" description="Helical" evidence="7">
    <location>
        <begin position="76"/>
        <end position="95"/>
    </location>
</feature>
<evidence type="ECO:0000256" key="7">
    <source>
        <dbReference type="SAM" id="Phobius"/>
    </source>
</evidence>
<feature type="domain" description="Prepilin type IV endopeptidase peptidase" evidence="8">
    <location>
        <begin position="106"/>
        <end position="209"/>
    </location>
</feature>
<reference evidence="10 11" key="1">
    <citation type="submission" date="2020-03" db="EMBL/GenBank/DDBJ databases">
        <title>Genomic Encyclopedia of Archaeal and Bacterial Type Strains, Phase II (KMG-II): from individual species to whole genera.</title>
        <authorList>
            <person name="Goeker M."/>
        </authorList>
    </citation>
    <scope>NUCLEOTIDE SEQUENCE [LARGE SCALE GENOMIC DNA]</scope>
    <source>
        <strain evidence="10 11">DSM 4749</strain>
    </source>
</reference>
<evidence type="ECO:0000256" key="3">
    <source>
        <dbReference type="ARBA" id="ARBA00022475"/>
    </source>
</evidence>
<dbReference type="PANTHER" id="PTHR30487">
    <property type="entry name" value="TYPE 4 PREPILIN-LIKE PROTEINS LEADER PEPTIDE-PROCESSING ENZYME"/>
    <property type="match status" value="1"/>
</dbReference>
<keyword evidence="4 7" id="KW-0812">Transmembrane</keyword>
<feature type="transmembrane region" description="Helical" evidence="7">
    <location>
        <begin position="101"/>
        <end position="121"/>
    </location>
</feature>
<dbReference type="InterPro" id="IPR000045">
    <property type="entry name" value="Prepilin_IV_endopep_pep"/>
</dbReference>
<keyword evidence="6 7" id="KW-0472">Membrane</keyword>
<evidence type="ECO:0000313" key="11">
    <source>
        <dbReference type="Proteomes" id="UP000532769"/>
    </source>
</evidence>
<organism evidence="10 11">
    <name type="scientific">Saccharococcus thermophilus</name>
    <dbReference type="NCBI Taxonomy" id="29396"/>
    <lineage>
        <taxon>Bacteria</taxon>
        <taxon>Bacillati</taxon>
        <taxon>Bacillota</taxon>
        <taxon>Bacilli</taxon>
        <taxon>Bacillales</taxon>
        <taxon>Anoxybacillaceae</taxon>
        <taxon>Saccharococcus</taxon>
    </lineage>
</organism>
<keyword evidence="10" id="KW-0808">Transferase</keyword>
<dbReference type="GO" id="GO:0032259">
    <property type="term" value="P:methylation"/>
    <property type="evidence" value="ECO:0007669"/>
    <property type="project" value="UniProtKB-KW"/>
</dbReference>
<dbReference type="AlphaFoldDB" id="A0A846MJ03"/>
<feature type="transmembrane region" description="Helical" evidence="7">
    <location>
        <begin position="180"/>
        <end position="213"/>
    </location>
</feature>
<dbReference type="EMBL" id="JAASRS010000001">
    <property type="protein sequence ID" value="NIK15605.1"/>
    <property type="molecule type" value="Genomic_DNA"/>
</dbReference>
<feature type="transmembrane region" description="Helical" evidence="7">
    <location>
        <begin position="152"/>
        <end position="168"/>
    </location>
</feature>
<dbReference type="InterPro" id="IPR010627">
    <property type="entry name" value="Prepilin_pept_A24_N"/>
</dbReference>
<comment type="subcellular location">
    <subcellularLocation>
        <location evidence="1">Cell membrane</location>
        <topology evidence="1">Multi-pass membrane protein</topology>
    </subcellularLocation>
</comment>
<feature type="transmembrane region" description="Helical" evidence="7">
    <location>
        <begin position="6"/>
        <end position="28"/>
    </location>
</feature>
<evidence type="ECO:0000256" key="5">
    <source>
        <dbReference type="ARBA" id="ARBA00022989"/>
    </source>
</evidence>
<dbReference type="GO" id="GO:0005886">
    <property type="term" value="C:plasma membrane"/>
    <property type="evidence" value="ECO:0007669"/>
    <property type="project" value="UniProtKB-SubCell"/>
</dbReference>
<evidence type="ECO:0000259" key="9">
    <source>
        <dbReference type="Pfam" id="PF06750"/>
    </source>
</evidence>
<protein>
    <submittedName>
        <fullName evidence="10">Leader peptidase (Prepilin peptidase)/N-methyltransferase</fullName>
        <ecNumber evidence="10">2.1.1.-</ecNumber>
        <ecNumber evidence="10">3.4.23.43</ecNumber>
    </submittedName>
</protein>
<dbReference type="Pfam" id="PF01478">
    <property type="entry name" value="Peptidase_A24"/>
    <property type="match status" value="1"/>
</dbReference>
<dbReference type="Proteomes" id="UP000532769">
    <property type="component" value="Unassembled WGS sequence"/>
</dbReference>
<dbReference type="Gene3D" id="1.20.120.1220">
    <property type="match status" value="1"/>
</dbReference>
<keyword evidence="3" id="KW-1003">Cell membrane</keyword>
<dbReference type="Pfam" id="PF06750">
    <property type="entry name" value="A24_N_bact"/>
    <property type="match status" value="1"/>
</dbReference>
<dbReference type="PANTHER" id="PTHR30487:SF0">
    <property type="entry name" value="PREPILIN LEADER PEPTIDASE_N-METHYLTRANSFERASE-RELATED"/>
    <property type="match status" value="1"/>
</dbReference>
<evidence type="ECO:0000313" key="10">
    <source>
        <dbReference type="EMBL" id="NIK15605.1"/>
    </source>
</evidence>
<dbReference type="EC" id="3.4.23.43" evidence="10"/>
<feature type="domain" description="Prepilin peptidase A24 N-terminal" evidence="9">
    <location>
        <begin position="13"/>
        <end position="90"/>
    </location>
</feature>
<dbReference type="GO" id="GO:0008168">
    <property type="term" value="F:methyltransferase activity"/>
    <property type="evidence" value="ECO:0007669"/>
    <property type="project" value="UniProtKB-KW"/>
</dbReference>
<dbReference type="GO" id="GO:0004190">
    <property type="term" value="F:aspartic-type endopeptidase activity"/>
    <property type="evidence" value="ECO:0007669"/>
    <property type="project" value="UniProtKB-EC"/>
</dbReference>
<comment type="caution">
    <text evidence="10">The sequence shown here is derived from an EMBL/GenBank/DDBJ whole genome shotgun (WGS) entry which is preliminary data.</text>
</comment>
<evidence type="ECO:0000256" key="4">
    <source>
        <dbReference type="ARBA" id="ARBA00022692"/>
    </source>
</evidence>
<name>A0A846MJ03_9BACL</name>
<evidence type="ECO:0000256" key="1">
    <source>
        <dbReference type="ARBA" id="ARBA00004651"/>
    </source>
</evidence>
<evidence type="ECO:0000256" key="2">
    <source>
        <dbReference type="ARBA" id="ARBA00005801"/>
    </source>
</evidence>
<dbReference type="GO" id="GO:0006465">
    <property type="term" value="P:signal peptide processing"/>
    <property type="evidence" value="ECO:0007669"/>
    <property type="project" value="TreeGrafter"/>
</dbReference>
<comment type="similarity">
    <text evidence="2">Belongs to the peptidase A24 family.</text>
</comment>
<feature type="transmembrane region" description="Helical" evidence="7">
    <location>
        <begin position="128"/>
        <end position="146"/>
    </location>
</feature>
<keyword evidence="10" id="KW-0378">Hydrolase</keyword>
<feature type="transmembrane region" description="Helical" evidence="7">
    <location>
        <begin position="225"/>
        <end position="244"/>
    </location>
</feature>
<keyword evidence="11" id="KW-1185">Reference proteome</keyword>
<dbReference type="EC" id="2.1.1.-" evidence="10"/>
<keyword evidence="10" id="KW-0489">Methyltransferase</keyword>
<sequence length="253" mass="28225">MNSNIIFVAIFLYSLLLGSFFNVVGLRVPVGESIVFPRSHCPRCKRQLTARELIPVVSYVVQGGKCRGCGEKISPLYPFVELSAAILFTISPLLAGWSKELLVSWTLISLLMILFVSDVRYMIIPDKVLLFFAFLFLIERLFIPFIPWRDALIGAAVGFSLLFLIAVISKGGMGGGDIKLFALLGFVLGWKLVLLAFFFSTFYGTIIGLAGMALGKVRRRKPMPFAPAIVIGTLTAYFFGYDIIQWYKGFIFF</sequence>
<proteinExistence type="inferred from homology"/>
<accession>A0A846MJ03</accession>
<gene>
    <name evidence="10" type="ORF">BDD39_002115</name>
</gene>